<name>A0A8H3EXX4_9LECA</name>
<dbReference type="Proteomes" id="UP000664169">
    <property type="component" value="Unassembled WGS sequence"/>
</dbReference>
<dbReference type="PROSITE" id="PS51186">
    <property type="entry name" value="GNAT"/>
    <property type="match status" value="1"/>
</dbReference>
<dbReference type="Pfam" id="PF00583">
    <property type="entry name" value="Acetyltransf_1"/>
    <property type="match status" value="1"/>
</dbReference>
<keyword evidence="3" id="KW-1185">Reference proteome</keyword>
<dbReference type="CDD" id="cd04301">
    <property type="entry name" value="NAT_SF"/>
    <property type="match status" value="1"/>
</dbReference>
<organism evidence="2 3">
    <name type="scientific">Gomphillus americanus</name>
    <dbReference type="NCBI Taxonomy" id="1940652"/>
    <lineage>
        <taxon>Eukaryota</taxon>
        <taxon>Fungi</taxon>
        <taxon>Dikarya</taxon>
        <taxon>Ascomycota</taxon>
        <taxon>Pezizomycotina</taxon>
        <taxon>Lecanoromycetes</taxon>
        <taxon>OSLEUM clade</taxon>
        <taxon>Ostropomycetidae</taxon>
        <taxon>Ostropales</taxon>
        <taxon>Graphidaceae</taxon>
        <taxon>Gomphilloideae</taxon>
        <taxon>Gomphillus</taxon>
    </lineage>
</organism>
<evidence type="ECO:0000313" key="2">
    <source>
        <dbReference type="EMBL" id="CAF9913650.1"/>
    </source>
</evidence>
<dbReference type="SUPFAM" id="SSF55729">
    <property type="entry name" value="Acyl-CoA N-acyltransferases (Nat)"/>
    <property type="match status" value="1"/>
</dbReference>
<dbReference type="EMBL" id="CAJPDQ010000008">
    <property type="protein sequence ID" value="CAF9913650.1"/>
    <property type="molecule type" value="Genomic_DNA"/>
</dbReference>
<sequence>MPSVTLRPITKHNLAQCLSLRPNPDQIKLIASMEKSLAQAKERTELRPFAVYDSRSRGMEDPKEPVIGFVMYELAAGVGFIERLLVDREWQAQGYGRATLKEVIRRLKLHPEVELIATSHREENINMAKLLKSLDFIPWVTPFVPEDPGEIFLRLKEAQAEE</sequence>
<gene>
    <name evidence="2" type="ORF">GOMPHAMPRED_007987</name>
</gene>
<dbReference type="Gene3D" id="3.40.630.30">
    <property type="match status" value="1"/>
</dbReference>
<proteinExistence type="predicted"/>
<evidence type="ECO:0000313" key="3">
    <source>
        <dbReference type="Proteomes" id="UP000664169"/>
    </source>
</evidence>
<comment type="caution">
    <text evidence="2">The sequence shown here is derived from an EMBL/GenBank/DDBJ whole genome shotgun (WGS) entry which is preliminary data.</text>
</comment>
<dbReference type="InterPro" id="IPR016181">
    <property type="entry name" value="Acyl_CoA_acyltransferase"/>
</dbReference>
<dbReference type="GO" id="GO:0016747">
    <property type="term" value="F:acyltransferase activity, transferring groups other than amino-acyl groups"/>
    <property type="evidence" value="ECO:0007669"/>
    <property type="project" value="InterPro"/>
</dbReference>
<feature type="domain" description="N-acetyltransferase" evidence="1">
    <location>
        <begin position="4"/>
        <end position="158"/>
    </location>
</feature>
<accession>A0A8H3EXX4</accession>
<dbReference type="InterPro" id="IPR000182">
    <property type="entry name" value="GNAT_dom"/>
</dbReference>
<protein>
    <recommendedName>
        <fullName evidence="1">N-acetyltransferase domain-containing protein</fullName>
    </recommendedName>
</protein>
<dbReference type="AlphaFoldDB" id="A0A8H3EXX4"/>
<evidence type="ECO:0000259" key="1">
    <source>
        <dbReference type="PROSITE" id="PS51186"/>
    </source>
</evidence>
<reference evidence="2" key="1">
    <citation type="submission" date="2021-03" db="EMBL/GenBank/DDBJ databases">
        <authorList>
            <person name="Tagirdzhanova G."/>
        </authorList>
    </citation>
    <scope>NUCLEOTIDE SEQUENCE</scope>
</reference>